<dbReference type="OrthoDB" id="2093493at2759"/>
<dbReference type="PANTHER" id="PTHR37325:SF1">
    <property type="entry name" value="OXIDOREDUCTASE 21 KDA SUBUNIT, PUTATIVE (AFU_ORTHOLOGUE AFUA_4G05910)-RELATED"/>
    <property type="match status" value="1"/>
</dbReference>
<protein>
    <submittedName>
        <fullName evidence="1">21 kDa subunit of NADH dehydrogenase</fullName>
    </submittedName>
</protein>
<name>A0A3N4KIY2_9PEZI</name>
<evidence type="ECO:0000313" key="2">
    <source>
        <dbReference type="Proteomes" id="UP000277580"/>
    </source>
</evidence>
<dbReference type="InParanoid" id="A0A3N4KIY2"/>
<evidence type="ECO:0000313" key="1">
    <source>
        <dbReference type="EMBL" id="RPB10513.1"/>
    </source>
</evidence>
<reference evidence="1 2" key="1">
    <citation type="journal article" date="2018" name="Nat. Ecol. Evol.">
        <title>Pezizomycetes genomes reveal the molecular basis of ectomycorrhizal truffle lifestyle.</title>
        <authorList>
            <person name="Murat C."/>
            <person name="Payen T."/>
            <person name="Noel B."/>
            <person name="Kuo A."/>
            <person name="Morin E."/>
            <person name="Chen J."/>
            <person name="Kohler A."/>
            <person name="Krizsan K."/>
            <person name="Balestrini R."/>
            <person name="Da Silva C."/>
            <person name="Montanini B."/>
            <person name="Hainaut M."/>
            <person name="Levati E."/>
            <person name="Barry K.W."/>
            <person name="Belfiori B."/>
            <person name="Cichocki N."/>
            <person name="Clum A."/>
            <person name="Dockter R.B."/>
            <person name="Fauchery L."/>
            <person name="Guy J."/>
            <person name="Iotti M."/>
            <person name="Le Tacon F."/>
            <person name="Lindquist E.A."/>
            <person name="Lipzen A."/>
            <person name="Malagnac F."/>
            <person name="Mello A."/>
            <person name="Molinier V."/>
            <person name="Miyauchi S."/>
            <person name="Poulain J."/>
            <person name="Riccioni C."/>
            <person name="Rubini A."/>
            <person name="Sitrit Y."/>
            <person name="Splivallo R."/>
            <person name="Traeger S."/>
            <person name="Wang M."/>
            <person name="Zifcakova L."/>
            <person name="Wipf D."/>
            <person name="Zambonelli A."/>
            <person name="Paolocci F."/>
            <person name="Nowrousian M."/>
            <person name="Ottonello S."/>
            <person name="Baldrian P."/>
            <person name="Spatafora J.W."/>
            <person name="Henrissat B."/>
            <person name="Nagy L.G."/>
            <person name="Aury J.M."/>
            <person name="Wincker P."/>
            <person name="Grigoriev I.V."/>
            <person name="Bonfante P."/>
            <person name="Martin F.M."/>
        </authorList>
    </citation>
    <scope>NUCLEOTIDE SEQUENCE [LARGE SCALE GENOMIC DNA]</scope>
    <source>
        <strain evidence="1 2">CCBAS932</strain>
    </source>
</reference>
<dbReference type="InterPro" id="IPR016813">
    <property type="entry name" value="NADH_Ub_cplx-1_21kDa"/>
</dbReference>
<dbReference type="AlphaFoldDB" id="A0A3N4KIY2"/>
<organism evidence="1 2">
    <name type="scientific">Morchella conica CCBAS932</name>
    <dbReference type="NCBI Taxonomy" id="1392247"/>
    <lineage>
        <taxon>Eukaryota</taxon>
        <taxon>Fungi</taxon>
        <taxon>Dikarya</taxon>
        <taxon>Ascomycota</taxon>
        <taxon>Pezizomycotina</taxon>
        <taxon>Pezizomycetes</taxon>
        <taxon>Pezizales</taxon>
        <taxon>Morchellaceae</taxon>
        <taxon>Morchella</taxon>
    </lineage>
</organism>
<accession>A0A3N4KIY2</accession>
<dbReference type="CDD" id="cd22849">
    <property type="entry name" value="NuzM"/>
    <property type="match status" value="1"/>
</dbReference>
<dbReference type="STRING" id="1392247.A0A3N4KIY2"/>
<dbReference type="PIRSF" id="PIRSF022976">
    <property type="entry name" value="NADH_Oxi_21kDa"/>
    <property type="match status" value="1"/>
</dbReference>
<dbReference type="EMBL" id="ML119142">
    <property type="protein sequence ID" value="RPB10513.1"/>
    <property type="molecule type" value="Genomic_DNA"/>
</dbReference>
<dbReference type="Proteomes" id="UP000277580">
    <property type="component" value="Unassembled WGS sequence"/>
</dbReference>
<proteinExistence type="predicted"/>
<gene>
    <name evidence="1" type="ORF">P167DRAFT_554356</name>
</gene>
<keyword evidence="2" id="KW-1185">Reference proteome</keyword>
<sequence length="175" mass="18809">MSVQPVVKKYTVGSVGIWEKIRRFLAVDPERSSGIPLNQHFRNPAPASVPASDYTDPVTVPAADIAENPYWKRDTRRDYPQLSTLRQSDIAGLLTVGSVANPRIGTGAEGEKQLATIKEDSAKGVLSLAFEKGGAKSISEVLGAGGLPPLPGNGMKWTIDSSEGYPSKYPCRTLR</sequence>
<dbReference type="PANTHER" id="PTHR37325">
    <property type="entry name" value="OXIDOREDUCTASE 21 KDA SUBUNIT, PUTATIVE (AFU_ORTHOLOGUE AFUA_4G05910)-RELATED"/>
    <property type="match status" value="1"/>
</dbReference>